<sequence>MTADPVLAERAALDSAAKLAVETFSARAEDYDRRAAFPAEDFDDLFAAGLLAAAVPREYGGLGFGPQQRNTLALWELTTTLAAADLSLARCWEGHANSLVLIDALGTPGQKQRWFAGVVERGEKWVAWSGEPRAPKPGESSRFGTTLTPVEGGWTVRGTKAFATSATGAQWAILFVDPAGPGGARHAQPAQSTQSARNGRAAGSQLLMLACDLSEPTVTVDSSWWDPVGMRATVSHMVRFDDTFIPRDHLIGAPGSYLTGHWQAAFVPHYASSFLGAAEAAYDYGLAYLKKQDKGADPYVRQRVGSMAVNVDTARLWLRHVAGLWDEGRADEARLAGSKARHVIEHLAEETVHHCIRACGARSLVRPSPVERILRDLTFYQRHDNDDHILATIGRAALGEDHDPSFHKP</sequence>
<dbReference type="Gene3D" id="1.20.140.10">
    <property type="entry name" value="Butyryl-CoA Dehydrogenase, subunit A, domain 3"/>
    <property type="match status" value="1"/>
</dbReference>
<dbReference type="InterPro" id="IPR046373">
    <property type="entry name" value="Acyl-CoA_Oxase/DH_mid-dom_sf"/>
</dbReference>
<protein>
    <submittedName>
        <fullName evidence="4">Acyl-CoA/acyl-ACP dehydrogenase</fullName>
    </submittedName>
</protein>
<dbReference type="Gene3D" id="2.40.110.10">
    <property type="entry name" value="Butyryl-CoA Dehydrogenase, subunit A, domain 2"/>
    <property type="match status" value="1"/>
</dbReference>
<dbReference type="GO" id="GO:0003995">
    <property type="term" value="F:acyl-CoA dehydrogenase activity"/>
    <property type="evidence" value="ECO:0007669"/>
    <property type="project" value="TreeGrafter"/>
</dbReference>
<name>A0A6G4V5T4_9ACTN</name>
<feature type="domain" description="Acyl-CoA dehydrogenase C-terminal" evidence="3">
    <location>
        <begin position="271"/>
        <end position="383"/>
    </location>
</feature>
<accession>A0A6G4V5T4</accession>
<proteinExistence type="predicted"/>
<dbReference type="Proteomes" id="UP000472335">
    <property type="component" value="Unassembled WGS sequence"/>
</dbReference>
<dbReference type="PIRSF" id="PIRSF016578">
    <property type="entry name" value="HsaA"/>
    <property type="match status" value="1"/>
</dbReference>
<dbReference type="InterPro" id="IPR009100">
    <property type="entry name" value="AcylCoA_DH/oxidase_NM_dom_sf"/>
</dbReference>
<evidence type="ECO:0000256" key="1">
    <source>
        <dbReference type="ARBA" id="ARBA00023002"/>
    </source>
</evidence>
<dbReference type="InterPro" id="IPR037069">
    <property type="entry name" value="AcylCoA_DH/ox_N_sf"/>
</dbReference>
<dbReference type="SUPFAM" id="SSF56645">
    <property type="entry name" value="Acyl-CoA dehydrogenase NM domain-like"/>
    <property type="match status" value="1"/>
</dbReference>
<reference evidence="4 5" key="1">
    <citation type="submission" date="2020-02" db="EMBL/GenBank/DDBJ databases">
        <title>Whole-genome analyses of novel actinobacteria.</title>
        <authorList>
            <person name="Sahin N."/>
            <person name="Gencbay T."/>
        </authorList>
    </citation>
    <scope>NUCLEOTIDE SEQUENCE [LARGE SCALE GENOMIC DNA]</scope>
    <source>
        <strain evidence="4 5">HC44</strain>
    </source>
</reference>
<dbReference type="InterPro" id="IPR013786">
    <property type="entry name" value="AcylCoA_DH/ox_N"/>
</dbReference>
<dbReference type="CDD" id="cd00567">
    <property type="entry name" value="ACAD"/>
    <property type="match status" value="1"/>
</dbReference>
<dbReference type="Pfam" id="PF08028">
    <property type="entry name" value="Acyl-CoA_dh_2"/>
    <property type="match status" value="1"/>
</dbReference>
<dbReference type="PANTHER" id="PTHR43884:SF25">
    <property type="entry name" value="ACYL-COA DEHYDROGENASE YDBM-RELATED"/>
    <property type="match status" value="1"/>
</dbReference>
<dbReference type="SUPFAM" id="SSF47203">
    <property type="entry name" value="Acyl-CoA dehydrogenase C-terminal domain-like"/>
    <property type="match status" value="1"/>
</dbReference>
<feature type="domain" description="Acyl-CoA dehydrogenase/oxidase N-terminal" evidence="2">
    <location>
        <begin position="9"/>
        <end position="119"/>
    </location>
</feature>
<evidence type="ECO:0000259" key="3">
    <source>
        <dbReference type="Pfam" id="PF08028"/>
    </source>
</evidence>
<dbReference type="InterPro" id="IPR036250">
    <property type="entry name" value="AcylCo_DH-like_C"/>
</dbReference>
<dbReference type="RefSeq" id="WP_165260209.1">
    <property type="nucleotide sequence ID" value="NZ_JAAKZY010000048.1"/>
</dbReference>
<organism evidence="4 5">
    <name type="scientific">Streptomyces scabichelini</name>
    <dbReference type="NCBI Taxonomy" id="2711217"/>
    <lineage>
        <taxon>Bacteria</taxon>
        <taxon>Bacillati</taxon>
        <taxon>Actinomycetota</taxon>
        <taxon>Actinomycetes</taxon>
        <taxon>Kitasatosporales</taxon>
        <taxon>Streptomycetaceae</taxon>
        <taxon>Streptomyces</taxon>
    </lineage>
</organism>
<keyword evidence="1" id="KW-0560">Oxidoreductase</keyword>
<evidence type="ECO:0000313" key="5">
    <source>
        <dbReference type="Proteomes" id="UP000472335"/>
    </source>
</evidence>
<comment type="caution">
    <text evidence="4">The sequence shown here is derived from an EMBL/GenBank/DDBJ whole genome shotgun (WGS) entry which is preliminary data.</text>
</comment>
<dbReference type="PANTHER" id="PTHR43884">
    <property type="entry name" value="ACYL-COA DEHYDROGENASE"/>
    <property type="match status" value="1"/>
</dbReference>
<gene>
    <name evidence="4" type="ORF">G5C60_17480</name>
</gene>
<dbReference type="EMBL" id="JAAKZY010000048">
    <property type="protein sequence ID" value="NGO09341.1"/>
    <property type="molecule type" value="Genomic_DNA"/>
</dbReference>
<dbReference type="AlphaFoldDB" id="A0A6G4V5T4"/>
<dbReference type="Gene3D" id="1.10.540.10">
    <property type="entry name" value="Acyl-CoA dehydrogenase/oxidase, N-terminal domain"/>
    <property type="match status" value="1"/>
</dbReference>
<evidence type="ECO:0000259" key="2">
    <source>
        <dbReference type="Pfam" id="PF02771"/>
    </source>
</evidence>
<dbReference type="Pfam" id="PF02771">
    <property type="entry name" value="Acyl-CoA_dh_N"/>
    <property type="match status" value="1"/>
</dbReference>
<keyword evidence="5" id="KW-1185">Reference proteome</keyword>
<evidence type="ECO:0000313" key="4">
    <source>
        <dbReference type="EMBL" id="NGO09341.1"/>
    </source>
</evidence>
<dbReference type="GO" id="GO:0050660">
    <property type="term" value="F:flavin adenine dinucleotide binding"/>
    <property type="evidence" value="ECO:0007669"/>
    <property type="project" value="InterPro"/>
</dbReference>
<dbReference type="InterPro" id="IPR013107">
    <property type="entry name" value="Acyl-CoA_DH_C"/>
</dbReference>